<organism evidence="1 2">
    <name type="scientific">Xiphophorus maculatus</name>
    <name type="common">Southern platyfish</name>
    <name type="synonym">Platypoecilus maculatus</name>
    <dbReference type="NCBI Taxonomy" id="8083"/>
    <lineage>
        <taxon>Eukaryota</taxon>
        <taxon>Metazoa</taxon>
        <taxon>Chordata</taxon>
        <taxon>Craniata</taxon>
        <taxon>Vertebrata</taxon>
        <taxon>Euteleostomi</taxon>
        <taxon>Actinopterygii</taxon>
        <taxon>Neopterygii</taxon>
        <taxon>Teleostei</taxon>
        <taxon>Neoteleostei</taxon>
        <taxon>Acanthomorphata</taxon>
        <taxon>Ovalentaria</taxon>
        <taxon>Atherinomorphae</taxon>
        <taxon>Cyprinodontiformes</taxon>
        <taxon>Poeciliidae</taxon>
        <taxon>Poeciliinae</taxon>
        <taxon>Xiphophorus</taxon>
    </lineage>
</organism>
<evidence type="ECO:0000313" key="1">
    <source>
        <dbReference type="Ensembl" id="ENSXMAP00000022761.1"/>
    </source>
</evidence>
<proteinExistence type="predicted"/>
<name>A0A3B5PYI9_XIPMA</name>
<dbReference type="Proteomes" id="UP000002852">
    <property type="component" value="Unassembled WGS sequence"/>
</dbReference>
<sequence>NFNRKPGTLKGRYNLPGFRARLWPSEPRTPLLTGHWRGGSVWSALGWGRWGRSGSQLFPGSGGVSPSVVSALGEARHAWAAVAVTLPRHPMLRMSQCCHLSRRSHRHATYQSAFLISLSDLVVQHSQHPL</sequence>
<evidence type="ECO:0000313" key="2">
    <source>
        <dbReference type="Proteomes" id="UP000002852"/>
    </source>
</evidence>
<reference evidence="1" key="4">
    <citation type="submission" date="2025-09" db="UniProtKB">
        <authorList>
            <consortium name="Ensembl"/>
        </authorList>
    </citation>
    <scope>IDENTIFICATION</scope>
    <source>
        <strain evidence="1">JP 163 A</strain>
    </source>
</reference>
<accession>A0A3B5PYI9</accession>
<dbReference type="Ensembl" id="ENSXMAT00000034814.1">
    <property type="protein sequence ID" value="ENSXMAP00000022761.1"/>
    <property type="gene ID" value="ENSXMAG00000027351.1"/>
</dbReference>
<keyword evidence="2" id="KW-1185">Reference proteome</keyword>
<dbReference type="AlphaFoldDB" id="A0A3B5PYI9"/>
<dbReference type="InParanoid" id="A0A3B5PYI9"/>
<protein>
    <submittedName>
        <fullName evidence="1">Uncharacterized protein</fullName>
    </submittedName>
</protein>
<reference evidence="2" key="2">
    <citation type="journal article" date="2013" name="Nat. Genet.">
        <title>The genome of the platyfish, Xiphophorus maculatus, provides insights into evolutionary adaptation and several complex traits.</title>
        <authorList>
            <person name="Schartl M."/>
            <person name="Walter R.B."/>
            <person name="Shen Y."/>
            <person name="Garcia T."/>
            <person name="Catchen J."/>
            <person name="Amores A."/>
            <person name="Braasch I."/>
            <person name="Chalopin D."/>
            <person name="Volff J.N."/>
            <person name="Lesch K.P."/>
            <person name="Bisazza A."/>
            <person name="Minx P."/>
            <person name="Hillier L."/>
            <person name="Wilson R.K."/>
            <person name="Fuerstenberg S."/>
            <person name="Boore J."/>
            <person name="Searle S."/>
            <person name="Postlethwait J.H."/>
            <person name="Warren W.C."/>
        </authorList>
    </citation>
    <scope>NUCLEOTIDE SEQUENCE [LARGE SCALE GENOMIC DNA]</scope>
    <source>
        <strain evidence="2">JP 163 A</strain>
    </source>
</reference>
<reference evidence="2" key="1">
    <citation type="submission" date="2012-01" db="EMBL/GenBank/DDBJ databases">
        <authorList>
            <person name="Walter R."/>
            <person name="Schartl M."/>
            <person name="Warren W."/>
        </authorList>
    </citation>
    <scope>NUCLEOTIDE SEQUENCE [LARGE SCALE GENOMIC DNA]</scope>
    <source>
        <strain evidence="2">JP 163 A</strain>
    </source>
</reference>
<reference evidence="1" key="3">
    <citation type="submission" date="2025-08" db="UniProtKB">
        <authorList>
            <consortium name="Ensembl"/>
        </authorList>
    </citation>
    <scope>IDENTIFICATION</scope>
    <source>
        <strain evidence="1">JP 163 A</strain>
    </source>
</reference>